<evidence type="ECO:0000256" key="3">
    <source>
        <dbReference type="ARBA" id="ARBA00022670"/>
    </source>
</evidence>
<feature type="compositionally biased region" description="Basic and acidic residues" evidence="6">
    <location>
        <begin position="732"/>
        <end position="759"/>
    </location>
</feature>
<feature type="compositionally biased region" description="Polar residues" evidence="6">
    <location>
        <begin position="517"/>
        <end position="526"/>
    </location>
</feature>
<reference evidence="8" key="1">
    <citation type="journal article" date="2020" name="Stud. Mycol.">
        <title>101 Dothideomycetes genomes: a test case for predicting lifestyles and emergence of pathogens.</title>
        <authorList>
            <person name="Haridas S."/>
            <person name="Albert R."/>
            <person name="Binder M."/>
            <person name="Bloem J."/>
            <person name="Labutti K."/>
            <person name="Salamov A."/>
            <person name="Andreopoulos B."/>
            <person name="Baker S."/>
            <person name="Barry K."/>
            <person name="Bills G."/>
            <person name="Bluhm B."/>
            <person name="Cannon C."/>
            <person name="Castanera R."/>
            <person name="Culley D."/>
            <person name="Daum C."/>
            <person name="Ezra D."/>
            <person name="Gonzalez J."/>
            <person name="Henrissat B."/>
            <person name="Kuo A."/>
            <person name="Liang C."/>
            <person name="Lipzen A."/>
            <person name="Lutzoni F."/>
            <person name="Magnuson J."/>
            <person name="Mondo S."/>
            <person name="Nolan M."/>
            <person name="Ohm R."/>
            <person name="Pangilinan J."/>
            <person name="Park H.-J."/>
            <person name="Ramirez L."/>
            <person name="Alfaro M."/>
            <person name="Sun H."/>
            <person name="Tritt A."/>
            <person name="Yoshinaga Y."/>
            <person name="Zwiers L.-H."/>
            <person name="Turgeon B."/>
            <person name="Goodwin S."/>
            <person name="Spatafora J."/>
            <person name="Crous P."/>
            <person name="Grigoriev I."/>
        </authorList>
    </citation>
    <scope>NUCLEOTIDE SEQUENCE</scope>
    <source>
        <strain evidence="8">CBS 175.79</strain>
    </source>
</reference>
<organism evidence="8 9">
    <name type="scientific">Aaosphaeria arxii CBS 175.79</name>
    <dbReference type="NCBI Taxonomy" id="1450172"/>
    <lineage>
        <taxon>Eukaryota</taxon>
        <taxon>Fungi</taxon>
        <taxon>Dikarya</taxon>
        <taxon>Ascomycota</taxon>
        <taxon>Pezizomycotina</taxon>
        <taxon>Dothideomycetes</taxon>
        <taxon>Pleosporomycetidae</taxon>
        <taxon>Pleosporales</taxon>
        <taxon>Pleosporales incertae sedis</taxon>
        <taxon>Aaosphaeria</taxon>
    </lineage>
</organism>
<dbReference type="InterPro" id="IPR051947">
    <property type="entry name" value="Sentrin-specific_protease"/>
</dbReference>
<evidence type="ECO:0000256" key="5">
    <source>
        <dbReference type="ARBA" id="ARBA00022801"/>
    </source>
</evidence>
<feature type="compositionally biased region" description="Basic residues" evidence="6">
    <location>
        <begin position="1"/>
        <end position="12"/>
    </location>
</feature>
<dbReference type="GeneID" id="54278978"/>
<evidence type="ECO:0000256" key="1">
    <source>
        <dbReference type="ARBA" id="ARBA00005234"/>
    </source>
</evidence>
<accession>A0A6A5Y7H8</accession>
<dbReference type="GO" id="GO:0016926">
    <property type="term" value="P:protein desumoylation"/>
    <property type="evidence" value="ECO:0007669"/>
    <property type="project" value="TreeGrafter"/>
</dbReference>
<keyword evidence="3" id="KW-0645">Protease</keyword>
<protein>
    <submittedName>
        <fullName evidence="8">Cysteine proteinase</fullName>
    </submittedName>
</protein>
<dbReference type="GO" id="GO:0070139">
    <property type="term" value="F:SUMO-specific endopeptidase activity"/>
    <property type="evidence" value="ECO:0007669"/>
    <property type="project" value="TreeGrafter"/>
</dbReference>
<evidence type="ECO:0000256" key="2">
    <source>
        <dbReference type="ARBA" id="ARBA00022553"/>
    </source>
</evidence>
<evidence type="ECO:0000313" key="9">
    <source>
        <dbReference type="Proteomes" id="UP000799778"/>
    </source>
</evidence>
<keyword evidence="5" id="KW-0378">Hydrolase</keyword>
<dbReference type="OrthoDB" id="442460at2759"/>
<dbReference type="Gene3D" id="3.40.395.10">
    <property type="entry name" value="Adenoviral Proteinase, Chain A"/>
    <property type="match status" value="1"/>
</dbReference>
<dbReference type="PANTHER" id="PTHR46896:SF3">
    <property type="entry name" value="FI06413P-RELATED"/>
    <property type="match status" value="1"/>
</dbReference>
<feature type="compositionally biased region" description="Low complexity" evidence="6">
    <location>
        <begin position="611"/>
        <end position="621"/>
    </location>
</feature>
<feature type="compositionally biased region" description="Basic and acidic residues" evidence="6">
    <location>
        <begin position="273"/>
        <end position="282"/>
    </location>
</feature>
<proteinExistence type="inferred from homology"/>
<dbReference type="GO" id="GO:0005737">
    <property type="term" value="C:cytoplasm"/>
    <property type="evidence" value="ECO:0007669"/>
    <property type="project" value="TreeGrafter"/>
</dbReference>
<feature type="region of interest" description="Disordered" evidence="6">
    <location>
        <begin position="338"/>
        <end position="369"/>
    </location>
</feature>
<evidence type="ECO:0000256" key="4">
    <source>
        <dbReference type="ARBA" id="ARBA00022786"/>
    </source>
</evidence>
<evidence type="ECO:0000256" key="6">
    <source>
        <dbReference type="SAM" id="MobiDB-lite"/>
    </source>
</evidence>
<dbReference type="Proteomes" id="UP000799778">
    <property type="component" value="Unassembled WGS sequence"/>
</dbReference>
<dbReference type="EMBL" id="ML978066">
    <property type="protein sequence ID" value="KAF2021249.1"/>
    <property type="molecule type" value="Genomic_DNA"/>
</dbReference>
<keyword evidence="2" id="KW-0597">Phosphoprotein</keyword>
<keyword evidence="4" id="KW-0833">Ubl conjugation pathway</keyword>
<comment type="similarity">
    <text evidence="1">Belongs to the peptidase C48 family.</text>
</comment>
<dbReference type="PROSITE" id="PS50600">
    <property type="entry name" value="ULP_PROTEASE"/>
    <property type="match status" value="1"/>
</dbReference>
<keyword evidence="9" id="KW-1185">Reference proteome</keyword>
<evidence type="ECO:0000313" key="8">
    <source>
        <dbReference type="EMBL" id="KAF2021249.1"/>
    </source>
</evidence>
<sequence>MFNKPRERKKRKLSDDMVEDPEMDQINRHQQQRHEDQQKQATKNDNPPSPRSWLVNYRKAHSGEIPQERQTKAPTQKNDTIEQGHDLSPIRRSVRSTRATSGFIDLDPETLKDSPKAVFKFSIDAGLGPRWHRPLQYGTGRHRALVNFEDLAKLDEDEMLNDELVDFYLIYLYDQAKVPQNTVYYFNSHFFTTLVRSPPGRKGEINYEGVKRWAKEDLFSYDFIVVPICEDMHWYLAIICNASNIFRKSIPDSARDNIPSLIDAAENTSKNADPSHEDDAHIIDGITEPSSDKPVDRKEKDTLMEAPSVAEKGLATPLVPNTRESSLEETGRLKELAITDQSPKEKAISKGIIGNTPASPSGKRRHKKRAVLPKKFPPDEPIIMILDSLGNSHPKTGRALKEYIFQEGLAKRETEARIEQNVFYVRDNHIPMQQNFTDCGVYLLGYVQRFFENPRRFVSRALSREMDPEIDWPEMSAVKIRDAMRDILLNMGGEQGLTQVKKKKKKPNQATAPEKSNPVTGPSITDDSTDPSVPAKADDVLPTTEQSIDDPPRRHSPQVVIPVPNHNSSARQDVNLMGEETKTHLPSAKDKTVGTAPMAASETRSPSQHASPSITPISSPKPLREQLSEQVLPPPSSTTVVNPTDPPVHEHSVLIRGSSLDPIPIDDSQEVQTEPSPRSHRKPAPLRADPTSSKTKHSRTSSPPHPEPIHITKTHRTKMLLERTGNTKKLHVVRDSDRDTQRSDRASRHVDDVSNRSEVIEETPEPQA</sequence>
<dbReference type="GO" id="GO:0006508">
    <property type="term" value="P:proteolysis"/>
    <property type="evidence" value="ECO:0007669"/>
    <property type="project" value="UniProtKB-KW"/>
</dbReference>
<feature type="region of interest" description="Disordered" evidence="6">
    <location>
        <begin position="1"/>
        <end position="83"/>
    </location>
</feature>
<dbReference type="RefSeq" id="XP_033389588.1">
    <property type="nucleotide sequence ID" value="XM_033521581.1"/>
</dbReference>
<feature type="compositionally biased region" description="Basic and acidic residues" evidence="6">
    <location>
        <begin position="579"/>
        <end position="592"/>
    </location>
</feature>
<feature type="region of interest" description="Disordered" evidence="6">
    <location>
        <begin position="494"/>
        <end position="768"/>
    </location>
</feature>
<gene>
    <name evidence="8" type="ORF">BU24DRAFT_17793</name>
</gene>
<dbReference type="PANTHER" id="PTHR46896">
    <property type="entry name" value="SENTRIN-SPECIFIC PROTEASE"/>
    <property type="match status" value="1"/>
</dbReference>
<dbReference type="AlphaFoldDB" id="A0A6A5Y7H8"/>
<dbReference type="InterPro" id="IPR038765">
    <property type="entry name" value="Papain-like_cys_pep_sf"/>
</dbReference>
<evidence type="ECO:0000259" key="7">
    <source>
        <dbReference type="PROSITE" id="PS50600"/>
    </source>
</evidence>
<name>A0A6A5Y7H8_9PLEO</name>
<dbReference type="Pfam" id="PF02902">
    <property type="entry name" value="Peptidase_C48"/>
    <property type="match status" value="1"/>
</dbReference>
<feature type="compositionally biased region" description="Basic and acidic residues" evidence="6">
    <location>
        <begin position="338"/>
        <end position="348"/>
    </location>
</feature>
<feature type="region of interest" description="Disordered" evidence="6">
    <location>
        <begin position="267"/>
        <end position="298"/>
    </location>
</feature>
<dbReference type="GO" id="GO:0005634">
    <property type="term" value="C:nucleus"/>
    <property type="evidence" value="ECO:0007669"/>
    <property type="project" value="TreeGrafter"/>
</dbReference>
<feature type="domain" description="Ubiquitin-like protease family profile" evidence="7">
    <location>
        <begin position="144"/>
        <end position="450"/>
    </location>
</feature>
<dbReference type="SUPFAM" id="SSF54001">
    <property type="entry name" value="Cysteine proteinases"/>
    <property type="match status" value="1"/>
</dbReference>
<dbReference type="InterPro" id="IPR003653">
    <property type="entry name" value="Peptidase_C48_C"/>
</dbReference>